<dbReference type="Gene3D" id="2.40.160.210">
    <property type="entry name" value="Acyl-CoA thioesterase, double hotdog domain"/>
    <property type="match status" value="1"/>
</dbReference>
<evidence type="ECO:0000313" key="4">
    <source>
        <dbReference type="EMBL" id="QGG95458.1"/>
    </source>
</evidence>
<dbReference type="Proteomes" id="UP000334019">
    <property type="component" value="Chromosome"/>
</dbReference>
<dbReference type="Pfam" id="PF20789">
    <property type="entry name" value="4HBT_3C"/>
    <property type="match status" value="1"/>
</dbReference>
<proteinExistence type="predicted"/>
<evidence type="ECO:0000259" key="3">
    <source>
        <dbReference type="Pfam" id="PF20789"/>
    </source>
</evidence>
<protein>
    <submittedName>
        <fullName evidence="4">Acyl-CoA thioesterase</fullName>
    </submittedName>
</protein>
<dbReference type="InterPro" id="IPR049450">
    <property type="entry name" value="ACOT8-like_C"/>
</dbReference>
<gene>
    <name evidence="4" type="ORF">GH723_10310</name>
</gene>
<feature type="domain" description="Acyl-CoA thioesterase-like N-terminal HotDog" evidence="2">
    <location>
        <begin position="28"/>
        <end position="103"/>
    </location>
</feature>
<dbReference type="SUPFAM" id="SSF54637">
    <property type="entry name" value="Thioesterase/thiol ester dehydrase-isomerase"/>
    <property type="match status" value="2"/>
</dbReference>
<dbReference type="InterPro" id="IPR029069">
    <property type="entry name" value="HotDog_dom_sf"/>
</dbReference>
<dbReference type="RefSeq" id="WP_153759565.1">
    <property type="nucleotide sequence ID" value="NZ_CP045851.1"/>
</dbReference>
<dbReference type="InterPro" id="IPR049449">
    <property type="entry name" value="TesB_ACOT8-like_N"/>
</dbReference>
<organism evidence="4 5">
    <name type="scientific">Actinomarinicola tropica</name>
    <dbReference type="NCBI Taxonomy" id="2789776"/>
    <lineage>
        <taxon>Bacteria</taxon>
        <taxon>Bacillati</taxon>
        <taxon>Actinomycetota</taxon>
        <taxon>Acidimicrobiia</taxon>
        <taxon>Acidimicrobiales</taxon>
        <taxon>Iamiaceae</taxon>
        <taxon>Actinomarinicola</taxon>
    </lineage>
</organism>
<name>A0A5Q2RF27_9ACTN</name>
<evidence type="ECO:0000259" key="2">
    <source>
        <dbReference type="Pfam" id="PF13622"/>
    </source>
</evidence>
<reference evidence="4 5" key="1">
    <citation type="submission" date="2019-11" db="EMBL/GenBank/DDBJ databases">
        <authorList>
            <person name="He Y."/>
        </authorList>
    </citation>
    <scope>NUCLEOTIDE SEQUENCE [LARGE SCALE GENOMIC DNA]</scope>
    <source>
        <strain evidence="4 5">SCSIO 58843</strain>
    </source>
</reference>
<dbReference type="Pfam" id="PF13622">
    <property type="entry name" value="4HBT_3"/>
    <property type="match status" value="1"/>
</dbReference>
<evidence type="ECO:0000313" key="5">
    <source>
        <dbReference type="Proteomes" id="UP000334019"/>
    </source>
</evidence>
<feature type="region of interest" description="Disordered" evidence="1">
    <location>
        <begin position="112"/>
        <end position="133"/>
    </location>
</feature>
<dbReference type="InterPro" id="IPR042171">
    <property type="entry name" value="Acyl-CoA_hotdog"/>
</dbReference>
<dbReference type="KEGG" id="atq:GH723_10310"/>
<dbReference type="EMBL" id="CP045851">
    <property type="protein sequence ID" value="QGG95458.1"/>
    <property type="molecule type" value="Genomic_DNA"/>
</dbReference>
<keyword evidence="5" id="KW-1185">Reference proteome</keyword>
<evidence type="ECO:0000256" key="1">
    <source>
        <dbReference type="SAM" id="MobiDB-lite"/>
    </source>
</evidence>
<dbReference type="AlphaFoldDB" id="A0A5Q2RF27"/>
<sequence>MDAREWLGLEPTHNPNRWILPVTPGISTPGNFLFGGCGLGAAIAALEGTTGRPLIWATAQYLSYAQPPSIVDIDVRVAAAGRSVTQARAVAHVGDTEILTVNAALGERDVEASGQWATRPDVEPPDDCPRRTRHRHMEGDWIMSRLEERVALRADGSHLDATVDGRSALWVRMPAGVDTSAATLGVLGDFVPGGIGATLARDAGGNSLDNTIRIARPVPTEWILLDIRIHAIANGFAHGLVHQWAEDGTLLGTASQSTIVRIRG</sequence>
<feature type="domain" description="Acyl-CoA thioesterase-like C-terminal" evidence="3">
    <location>
        <begin position="125"/>
        <end position="260"/>
    </location>
</feature>
<accession>A0A5Q2RF27</accession>